<gene>
    <name evidence="2" type="ORF">DERYTH_LOCUS21280</name>
</gene>
<sequence length="284" mass="32034">MDINDSFRLLGSGISHFLGNNSQNQEKIKLLAYSGRSREISIMEETFCGSAQDATNSESSSRRDGAGSQTRKENLVQRLTSTLRDIRSSKEKKTAESSDSRFSALKAKIQMIRDFASSFNFSLKSVQQKINKAFKIFELCRGLSVTKMRDIPFLVSDITSLSIDVIRNIAETCSLYEKSNKEALRALSPSLQAGNAPQSCQESQHSSPPLTKKEIPSKVSSTPSYNIYEPDWEDDYPDFPDYPHSLNTSYSYSDLCSFKDFTPEALKDLPTYHQQNILAFFEYI</sequence>
<evidence type="ECO:0000256" key="1">
    <source>
        <dbReference type="SAM" id="MobiDB-lite"/>
    </source>
</evidence>
<protein>
    <submittedName>
        <fullName evidence="2">21127_t:CDS:1</fullName>
    </submittedName>
</protein>
<feature type="region of interest" description="Disordered" evidence="1">
    <location>
        <begin position="192"/>
        <end position="222"/>
    </location>
</feature>
<feature type="region of interest" description="Disordered" evidence="1">
    <location>
        <begin position="51"/>
        <end position="74"/>
    </location>
</feature>
<dbReference type="AlphaFoldDB" id="A0A9N9JRB9"/>
<name>A0A9N9JRB9_9GLOM</name>
<feature type="compositionally biased region" description="Polar residues" evidence="1">
    <location>
        <begin position="192"/>
        <end position="209"/>
    </location>
</feature>
<comment type="caution">
    <text evidence="2">The sequence shown here is derived from an EMBL/GenBank/DDBJ whole genome shotgun (WGS) entry which is preliminary data.</text>
</comment>
<organism evidence="2 3">
    <name type="scientific">Dentiscutata erythropus</name>
    <dbReference type="NCBI Taxonomy" id="1348616"/>
    <lineage>
        <taxon>Eukaryota</taxon>
        <taxon>Fungi</taxon>
        <taxon>Fungi incertae sedis</taxon>
        <taxon>Mucoromycota</taxon>
        <taxon>Glomeromycotina</taxon>
        <taxon>Glomeromycetes</taxon>
        <taxon>Diversisporales</taxon>
        <taxon>Gigasporaceae</taxon>
        <taxon>Dentiscutata</taxon>
    </lineage>
</organism>
<proteinExistence type="predicted"/>
<evidence type="ECO:0000313" key="2">
    <source>
        <dbReference type="EMBL" id="CAG8790291.1"/>
    </source>
</evidence>
<dbReference type="Proteomes" id="UP000789405">
    <property type="component" value="Unassembled WGS sequence"/>
</dbReference>
<reference evidence="2" key="1">
    <citation type="submission" date="2021-06" db="EMBL/GenBank/DDBJ databases">
        <authorList>
            <person name="Kallberg Y."/>
            <person name="Tangrot J."/>
            <person name="Rosling A."/>
        </authorList>
    </citation>
    <scope>NUCLEOTIDE SEQUENCE</scope>
    <source>
        <strain evidence="2">MA453B</strain>
    </source>
</reference>
<feature type="compositionally biased region" description="Basic and acidic residues" evidence="1">
    <location>
        <begin position="60"/>
        <end position="74"/>
    </location>
</feature>
<dbReference type="EMBL" id="CAJVPY010026805">
    <property type="protein sequence ID" value="CAG8790291.1"/>
    <property type="molecule type" value="Genomic_DNA"/>
</dbReference>
<keyword evidence="3" id="KW-1185">Reference proteome</keyword>
<evidence type="ECO:0000313" key="3">
    <source>
        <dbReference type="Proteomes" id="UP000789405"/>
    </source>
</evidence>
<accession>A0A9N9JRB9</accession>